<feature type="transmembrane region" description="Helical" evidence="2">
    <location>
        <begin position="705"/>
        <end position="724"/>
    </location>
</feature>
<feature type="transmembrane region" description="Helical" evidence="2">
    <location>
        <begin position="145"/>
        <end position="163"/>
    </location>
</feature>
<dbReference type="Proteomes" id="UP000799439">
    <property type="component" value="Unassembled WGS sequence"/>
</dbReference>
<keyword evidence="2" id="KW-1133">Transmembrane helix</keyword>
<keyword evidence="4" id="KW-1185">Reference proteome</keyword>
<evidence type="ECO:0000313" key="4">
    <source>
        <dbReference type="Proteomes" id="UP000799439"/>
    </source>
</evidence>
<feature type="compositionally biased region" description="Basic and acidic residues" evidence="1">
    <location>
        <begin position="70"/>
        <end position="79"/>
    </location>
</feature>
<dbReference type="PANTHER" id="PTHR37544">
    <property type="entry name" value="SPRAY-RELATED"/>
    <property type="match status" value="1"/>
</dbReference>
<feature type="transmembrane region" description="Helical" evidence="2">
    <location>
        <begin position="745"/>
        <end position="764"/>
    </location>
</feature>
<name>A0A9P4J254_9PEZI</name>
<dbReference type="InterPro" id="IPR021840">
    <property type="entry name" value="DUF3433"/>
</dbReference>
<feature type="transmembrane region" description="Helical" evidence="2">
    <location>
        <begin position="1243"/>
        <end position="1263"/>
    </location>
</feature>
<feature type="compositionally biased region" description="Polar residues" evidence="1">
    <location>
        <begin position="80"/>
        <end position="91"/>
    </location>
</feature>
<gene>
    <name evidence="3" type="ORF">K461DRAFT_313355</name>
</gene>
<evidence type="ECO:0000313" key="3">
    <source>
        <dbReference type="EMBL" id="KAF2152720.1"/>
    </source>
</evidence>
<keyword evidence="2" id="KW-0472">Membrane</keyword>
<dbReference type="EMBL" id="ML996086">
    <property type="protein sequence ID" value="KAF2152720.1"/>
    <property type="molecule type" value="Genomic_DNA"/>
</dbReference>
<dbReference type="Pfam" id="PF11915">
    <property type="entry name" value="DUF3433"/>
    <property type="match status" value="2"/>
</dbReference>
<protein>
    <submittedName>
        <fullName evidence="3">Uncharacterized protein</fullName>
    </submittedName>
</protein>
<keyword evidence="2" id="KW-0812">Transmembrane</keyword>
<feature type="region of interest" description="Disordered" evidence="1">
    <location>
        <begin position="1"/>
        <end position="91"/>
    </location>
</feature>
<feature type="transmembrane region" description="Helical" evidence="2">
    <location>
        <begin position="213"/>
        <end position="238"/>
    </location>
</feature>
<feature type="transmembrane region" description="Helical" evidence="2">
    <location>
        <begin position="815"/>
        <end position="837"/>
    </location>
</feature>
<evidence type="ECO:0000256" key="2">
    <source>
        <dbReference type="SAM" id="Phobius"/>
    </source>
</evidence>
<dbReference type="OrthoDB" id="3912677at2759"/>
<sequence>MDHSHEDEAVSAHSPWLVSPPIRAADTSAPEPHQIATETDRFFQSPVTEKIEENIHPEYPPSTNGSSEQDSLHKPHTSEDQQSTVRTTNLTQWRPKPSMWNPLWLKTSVLIAFAMVFAMMALAVILLYHYSKVNNGLGSQIETRHYLWTYGPTAVLIIVYSLWEKVDYATRSLIPWREMRHRDSPADRSIFLDYISPFRPVFLYRALKNGHGVVLMTGLACFLIKLTTVFSTGLIVLAPAPMNMTDFPYSVQSTFNATGIQLSDFAQSGYLAPQRYYGIASGGLQYPNNTGRNVIVQAFEPVFDPPSYANLSVELDGFQSEFDCEELNLNPKDAYVSFMPDRSLVGSLYAINITTPTCNVSDVYIGAPSYHGYMANPNVTENYQGNIANITCNDGIPANAYHGDRPDHSLTWPDQRIILSVVRLAWLHATPSMGSQYAYKNVTVTNLTALMCKPTYTFGRYNVTYAAASNFSNPPITATLMDGKNASLPGFNTSMLTASIPKIFDYTKVGTGGPDYVFDFPVSPFFQYMSGINDDSRQQAFMDPTVLKNVASELWIGTSIQMVRQFLMEPSSKVIVGGITTIEERLQVKGLSAGFMIAFLLLLSLTSVLLLFLRPKDVAPIDPTTIVASAAILSASPAFCGVLASASSPTEGSSLMSPQQQSYRTDSSFDRFHLHASRTMEPQVSTSDDNAESSAWWKPMASQSWFLITAIWFTLTVFIVLFILQHESDAHQGFIGLATVSSTSHLLASYIPAAIMLGIAAFVSSTELTSAILAPFQRLKKGNAPLLVLTNPLVGRLPPHALITAIRTRSIQHVLLILASLVAATLTIVVSGLYTIATVSTLHTSGFQQQDRFDFLQASQISLDDNNAASISSLVEFNNLSFPTWTYDDLAFNQVSLEGANSANNGTANLQVPAYRATLNCSAIPSSSHSTSYKHDVTMGIKAEQPSYQNQIAGGVLVGTQALHGHDIYNQDVNVTARFANPCMNLVSNNTDMQWHQSFALPTELGSFWLGQSTLVQWQNGNPQGDGSAIKTGVGTNLISTLASTYDTGQHGCPTWGMTLGNVTRYLVQNQTFLDASWQTVICYQQVEKVQVNLTLSTLDMSIDTTKPPVVNESSAQKLTSPLTNTEIWEFPIQTFIENFATQQTASLYGLDALPAPNGSVSSTNNFDSFIQAMIDGRDPTPINELFTNSDKFIASGTRIYSRYMAQLFSNNMRNSTTVPQNRYSAQLTDVNVLRLKQNRGPAIALEVMLAMIAVVLLIVLLLRDMRNVVPRNPCSIAGIASLLAGSRLASREVMPEGSEVLSAKQLERAGVFSGLRFRSGWQGSSGVEGKVPFLIDLDEEDR</sequence>
<proteinExistence type="predicted"/>
<feature type="compositionally biased region" description="Basic and acidic residues" evidence="1">
    <location>
        <begin position="1"/>
        <end position="10"/>
    </location>
</feature>
<feature type="transmembrane region" description="Helical" evidence="2">
    <location>
        <begin position="591"/>
        <end position="613"/>
    </location>
</feature>
<feature type="transmembrane region" description="Helical" evidence="2">
    <location>
        <begin position="103"/>
        <end position="130"/>
    </location>
</feature>
<evidence type="ECO:0000256" key="1">
    <source>
        <dbReference type="SAM" id="MobiDB-lite"/>
    </source>
</evidence>
<reference evidence="3" key="1">
    <citation type="journal article" date="2020" name="Stud. Mycol.">
        <title>101 Dothideomycetes genomes: a test case for predicting lifestyles and emergence of pathogens.</title>
        <authorList>
            <person name="Haridas S."/>
            <person name="Albert R."/>
            <person name="Binder M."/>
            <person name="Bloem J."/>
            <person name="Labutti K."/>
            <person name="Salamov A."/>
            <person name="Andreopoulos B."/>
            <person name="Baker S."/>
            <person name="Barry K."/>
            <person name="Bills G."/>
            <person name="Bluhm B."/>
            <person name="Cannon C."/>
            <person name="Castanera R."/>
            <person name="Culley D."/>
            <person name="Daum C."/>
            <person name="Ezra D."/>
            <person name="Gonzalez J."/>
            <person name="Henrissat B."/>
            <person name="Kuo A."/>
            <person name="Liang C."/>
            <person name="Lipzen A."/>
            <person name="Lutzoni F."/>
            <person name="Magnuson J."/>
            <person name="Mondo S."/>
            <person name="Nolan M."/>
            <person name="Ohm R."/>
            <person name="Pangilinan J."/>
            <person name="Park H.-J."/>
            <person name="Ramirez L."/>
            <person name="Alfaro M."/>
            <person name="Sun H."/>
            <person name="Tritt A."/>
            <person name="Yoshinaga Y."/>
            <person name="Zwiers L.-H."/>
            <person name="Turgeon B."/>
            <person name="Goodwin S."/>
            <person name="Spatafora J."/>
            <person name="Crous P."/>
            <person name="Grigoriev I."/>
        </authorList>
    </citation>
    <scope>NUCLEOTIDE SEQUENCE</scope>
    <source>
        <strain evidence="3">CBS 260.36</strain>
    </source>
</reference>
<accession>A0A9P4J254</accession>
<dbReference type="PANTHER" id="PTHR37544:SF1">
    <property type="entry name" value="PHOSPHORIBOSYLAMINOIMIDAZOLE-SUCCINOCARBOXAMIDE SYNTHASE"/>
    <property type="match status" value="1"/>
</dbReference>
<comment type="caution">
    <text evidence="3">The sequence shown here is derived from an EMBL/GenBank/DDBJ whole genome shotgun (WGS) entry which is preliminary data.</text>
</comment>
<organism evidence="3 4">
    <name type="scientific">Myriangium duriaei CBS 260.36</name>
    <dbReference type="NCBI Taxonomy" id="1168546"/>
    <lineage>
        <taxon>Eukaryota</taxon>
        <taxon>Fungi</taxon>
        <taxon>Dikarya</taxon>
        <taxon>Ascomycota</taxon>
        <taxon>Pezizomycotina</taxon>
        <taxon>Dothideomycetes</taxon>
        <taxon>Dothideomycetidae</taxon>
        <taxon>Myriangiales</taxon>
        <taxon>Myriangiaceae</taxon>
        <taxon>Myriangium</taxon>
    </lineage>
</organism>